<dbReference type="PRINTS" id="PR00111">
    <property type="entry name" value="ABHYDROLASE"/>
</dbReference>
<sequence>MKLKTPDGFSLDAVFNRVEESEQVIILSHGVTTNKVDEVILLALENKFNEGGFSTLRFDYRAHGKSSGNSVEDFSISGELIDLETVISFLKKEGFEKIGLVGVSFGGGVGAEFAGRHPDIINKLCLVSPVIDSSLVIHGTSQWCKKHFSDYEKKLMTQGYIVAGSSGFKFGPKAIKEILTYTPHITLTHYPGPVLLVHGTADETVRLTDVQKVLKTVTVPNLHVELIKDGDHAFHEQPYQEIAVEKVFTFFNE</sequence>
<keyword evidence="2" id="KW-0378">Hydrolase</keyword>
<evidence type="ECO:0000256" key="5">
    <source>
        <dbReference type="ARBA" id="ARBA00039314"/>
    </source>
</evidence>
<dbReference type="EC" id="3.1.2.22" evidence="1"/>
<dbReference type="GO" id="GO:0008474">
    <property type="term" value="F:palmitoyl-(protein) hydrolase activity"/>
    <property type="evidence" value="ECO:0007669"/>
    <property type="project" value="UniProtKB-EC"/>
</dbReference>
<comment type="caution">
    <text evidence="13">The sequence shown here is derived from an EMBL/GenBank/DDBJ whole genome shotgun (WGS) entry which is preliminary data.</text>
</comment>
<dbReference type="EMBL" id="MFZS01000009">
    <property type="protein sequence ID" value="OGK29245.1"/>
    <property type="molecule type" value="Genomic_DNA"/>
</dbReference>
<dbReference type="InterPro" id="IPR052382">
    <property type="entry name" value="ABHD10_acyl-thioesterase"/>
</dbReference>
<proteinExistence type="predicted"/>
<dbReference type="InterPro" id="IPR022742">
    <property type="entry name" value="Hydrolase_4"/>
</dbReference>
<keyword evidence="3" id="KW-0809">Transit peptide</keyword>
<dbReference type="SUPFAM" id="SSF53474">
    <property type="entry name" value="alpha/beta-Hydrolases"/>
    <property type="match status" value="1"/>
</dbReference>
<evidence type="ECO:0000256" key="2">
    <source>
        <dbReference type="ARBA" id="ARBA00022801"/>
    </source>
</evidence>
<comment type="function">
    <text evidence="9">Acts as an acyl-protein thioesterase that hydrolyzes fatty acids from acylated residues in proteins. Regulates the mitochondrial S-depalmitoylation of the nucleophilic active site residue of peroxiredoxin-5/PRDX5, a key antioxidant protein, therefore modulating mitochondrial antioxidant ability. Also catalyzes the deglucuronidation of mycophenolic acid acyl-glucuronide, an active metabolite of the immunosuppressant drug mycophenolate.</text>
</comment>
<dbReference type="GO" id="GO:0102390">
    <property type="term" value="F:mycophenolic acid acyl-glucuronide esterase activity"/>
    <property type="evidence" value="ECO:0007669"/>
    <property type="project" value="UniProtKB-EC"/>
</dbReference>
<evidence type="ECO:0000259" key="12">
    <source>
        <dbReference type="Pfam" id="PF12146"/>
    </source>
</evidence>
<dbReference type="Proteomes" id="UP000177027">
    <property type="component" value="Unassembled WGS sequence"/>
</dbReference>
<reference evidence="13 14" key="1">
    <citation type="journal article" date="2016" name="Nat. Commun.">
        <title>Thousands of microbial genomes shed light on interconnected biogeochemical processes in an aquifer system.</title>
        <authorList>
            <person name="Anantharaman K."/>
            <person name="Brown C.T."/>
            <person name="Hug L.A."/>
            <person name="Sharon I."/>
            <person name="Castelle C.J."/>
            <person name="Probst A.J."/>
            <person name="Thomas B.C."/>
            <person name="Singh A."/>
            <person name="Wilkins M.J."/>
            <person name="Karaoz U."/>
            <person name="Brodie E.L."/>
            <person name="Williams K.H."/>
            <person name="Hubbard S.S."/>
            <person name="Banfield J.F."/>
        </authorList>
    </citation>
    <scope>NUCLEOTIDE SEQUENCE [LARGE SCALE GENOMIC DNA]</scope>
</reference>
<evidence type="ECO:0000313" key="14">
    <source>
        <dbReference type="Proteomes" id="UP000177027"/>
    </source>
</evidence>
<evidence type="ECO:0000256" key="9">
    <source>
        <dbReference type="ARBA" id="ARBA00046047"/>
    </source>
</evidence>
<dbReference type="PANTHER" id="PTHR16138:SF7">
    <property type="entry name" value="PALMITOYL-PROTEIN THIOESTERASE ABHD10, MITOCHONDRIAL"/>
    <property type="match status" value="1"/>
</dbReference>
<evidence type="ECO:0000256" key="7">
    <source>
        <dbReference type="ARBA" id="ARBA00042645"/>
    </source>
</evidence>
<evidence type="ECO:0000256" key="10">
    <source>
        <dbReference type="ARBA" id="ARBA00047409"/>
    </source>
</evidence>
<dbReference type="InterPro" id="IPR029058">
    <property type="entry name" value="AB_hydrolase_fold"/>
</dbReference>
<name>A0A1F7HDY9_9BACT</name>
<comment type="catalytic activity">
    <reaction evidence="11">
        <text>mycophenolic acid O-acyl-beta-D-glucuronide + H2O = mycophenolate + D-glucuronate + H(+)</text>
        <dbReference type="Rhea" id="RHEA:34179"/>
        <dbReference type="ChEBI" id="CHEBI:15377"/>
        <dbReference type="ChEBI" id="CHEBI:15378"/>
        <dbReference type="ChEBI" id="CHEBI:58720"/>
        <dbReference type="ChEBI" id="CHEBI:62932"/>
        <dbReference type="ChEBI" id="CHEBI:66982"/>
        <dbReference type="EC" id="3.1.1.93"/>
    </reaction>
    <physiologicalReaction direction="left-to-right" evidence="11">
        <dbReference type="Rhea" id="RHEA:34180"/>
    </physiologicalReaction>
</comment>
<dbReference type="GO" id="GO:0004553">
    <property type="term" value="F:hydrolase activity, hydrolyzing O-glycosyl compounds"/>
    <property type="evidence" value="ECO:0007669"/>
    <property type="project" value="TreeGrafter"/>
</dbReference>
<evidence type="ECO:0000256" key="1">
    <source>
        <dbReference type="ARBA" id="ARBA00012423"/>
    </source>
</evidence>
<evidence type="ECO:0000313" key="13">
    <source>
        <dbReference type="EMBL" id="OGK29245.1"/>
    </source>
</evidence>
<evidence type="ECO:0000256" key="3">
    <source>
        <dbReference type="ARBA" id="ARBA00022946"/>
    </source>
</evidence>
<dbReference type="Pfam" id="PF12146">
    <property type="entry name" value="Hydrolase_4"/>
    <property type="match status" value="1"/>
</dbReference>
<accession>A0A1F7HDY9</accession>
<comment type="catalytic activity">
    <reaction evidence="10">
        <text>S-hexadecanoyl-L-cysteinyl-[protein] + H2O = L-cysteinyl-[protein] + hexadecanoate + H(+)</text>
        <dbReference type="Rhea" id="RHEA:19233"/>
        <dbReference type="Rhea" id="RHEA-COMP:10131"/>
        <dbReference type="Rhea" id="RHEA-COMP:11032"/>
        <dbReference type="ChEBI" id="CHEBI:7896"/>
        <dbReference type="ChEBI" id="CHEBI:15377"/>
        <dbReference type="ChEBI" id="CHEBI:15378"/>
        <dbReference type="ChEBI" id="CHEBI:29950"/>
        <dbReference type="ChEBI" id="CHEBI:74151"/>
        <dbReference type="EC" id="3.1.2.22"/>
    </reaction>
    <physiologicalReaction direction="left-to-right" evidence="10">
        <dbReference type="Rhea" id="RHEA:19234"/>
    </physiologicalReaction>
</comment>
<dbReference type="Gene3D" id="3.40.50.1820">
    <property type="entry name" value="alpha/beta hydrolase"/>
    <property type="match status" value="1"/>
</dbReference>
<gene>
    <name evidence="13" type="ORF">A3D06_00785</name>
</gene>
<evidence type="ECO:0000256" key="11">
    <source>
        <dbReference type="ARBA" id="ARBA00047972"/>
    </source>
</evidence>
<dbReference type="InterPro" id="IPR000073">
    <property type="entry name" value="AB_hydrolase_1"/>
</dbReference>
<feature type="domain" description="Serine aminopeptidase S33" evidence="12">
    <location>
        <begin position="21"/>
        <end position="146"/>
    </location>
</feature>
<protein>
    <recommendedName>
        <fullName evidence="5">Palmitoyl-protein thioesterase ABHD10, mitochondrial</fullName>
        <ecNumber evidence="4">3.1.1.93</ecNumber>
        <ecNumber evidence="1">3.1.2.22</ecNumber>
    </recommendedName>
    <alternativeName>
        <fullName evidence="7">Acyl-protein thioesterase ABHD10</fullName>
    </alternativeName>
    <alternativeName>
        <fullName evidence="8">Alpha/beta hydrolase domain-containing protein 10</fullName>
    </alternativeName>
    <alternativeName>
        <fullName evidence="6">Mycophenolic acid acyl-glucuronide esterase, mitochondrial</fullName>
    </alternativeName>
</protein>
<evidence type="ECO:0000256" key="6">
    <source>
        <dbReference type="ARBA" id="ARBA00041520"/>
    </source>
</evidence>
<evidence type="ECO:0000256" key="4">
    <source>
        <dbReference type="ARBA" id="ARBA00039132"/>
    </source>
</evidence>
<dbReference type="PANTHER" id="PTHR16138">
    <property type="entry name" value="MYCOPHENOLIC ACID ACYL-GLUCURONIDE ESTERASE, MITOCHONDRIAL"/>
    <property type="match status" value="1"/>
</dbReference>
<dbReference type="AlphaFoldDB" id="A0A1F7HDY9"/>
<organism evidence="13 14">
    <name type="scientific">Candidatus Roizmanbacteria bacterium RIFCSPHIGHO2_02_FULL_40_9</name>
    <dbReference type="NCBI Taxonomy" id="1802042"/>
    <lineage>
        <taxon>Bacteria</taxon>
        <taxon>Candidatus Roizmaniibacteriota</taxon>
    </lineage>
</organism>
<evidence type="ECO:0000256" key="8">
    <source>
        <dbReference type="ARBA" id="ARBA00042704"/>
    </source>
</evidence>
<dbReference type="EC" id="3.1.1.93" evidence="4"/>